<sequence>MPITRLTSEKRLTRRAFLKKGMAAAIVPALLGLSGYSFFVEKNHIEISRIRVFSPRLPASFRHMKILHISDLTMAFSTTSNSLASWSKN</sequence>
<evidence type="ECO:0000313" key="2">
    <source>
        <dbReference type="EMBL" id="MBA4601332.1"/>
    </source>
</evidence>
<dbReference type="AlphaFoldDB" id="A0A7W1XQB2"/>
<dbReference type="RefSeq" id="WP_181737691.1">
    <property type="nucleotide sequence ID" value="NZ_JACEOL010000009.1"/>
</dbReference>
<keyword evidence="1" id="KW-0812">Transmembrane</keyword>
<organism evidence="2 3">
    <name type="scientific">Thermoactinomyces mirandus</name>
    <dbReference type="NCBI Taxonomy" id="2756294"/>
    <lineage>
        <taxon>Bacteria</taxon>
        <taxon>Bacillati</taxon>
        <taxon>Bacillota</taxon>
        <taxon>Bacilli</taxon>
        <taxon>Bacillales</taxon>
        <taxon>Thermoactinomycetaceae</taxon>
        <taxon>Thermoactinomyces</taxon>
    </lineage>
</organism>
<keyword evidence="1" id="KW-1133">Transmembrane helix</keyword>
<protein>
    <submittedName>
        <fullName evidence="2">Uncharacterized protein</fullName>
    </submittedName>
</protein>
<reference evidence="2 3" key="1">
    <citation type="submission" date="2020-07" db="EMBL/GenBank/DDBJ databases">
        <title>Thermoactinomyces phylogeny.</title>
        <authorList>
            <person name="Dunlap C."/>
        </authorList>
    </citation>
    <scope>NUCLEOTIDE SEQUENCE [LARGE SCALE GENOMIC DNA]</scope>
    <source>
        <strain evidence="2 3">AMNI-1</strain>
    </source>
</reference>
<evidence type="ECO:0000313" key="3">
    <source>
        <dbReference type="Proteomes" id="UP000538292"/>
    </source>
</evidence>
<comment type="caution">
    <text evidence="2">The sequence shown here is derived from an EMBL/GenBank/DDBJ whole genome shotgun (WGS) entry which is preliminary data.</text>
</comment>
<dbReference type="EMBL" id="JACEOL010000009">
    <property type="protein sequence ID" value="MBA4601332.1"/>
    <property type="molecule type" value="Genomic_DNA"/>
</dbReference>
<dbReference type="Proteomes" id="UP000538292">
    <property type="component" value="Unassembled WGS sequence"/>
</dbReference>
<keyword evidence="3" id="KW-1185">Reference proteome</keyword>
<name>A0A7W1XQB2_9BACL</name>
<accession>A0A7W1XQB2</accession>
<proteinExistence type="predicted"/>
<feature type="transmembrane region" description="Helical" evidence="1">
    <location>
        <begin position="21"/>
        <end position="39"/>
    </location>
</feature>
<keyword evidence="1" id="KW-0472">Membrane</keyword>
<gene>
    <name evidence="2" type="ORF">H2C83_03140</name>
</gene>
<evidence type="ECO:0000256" key="1">
    <source>
        <dbReference type="SAM" id="Phobius"/>
    </source>
</evidence>